<evidence type="ECO:0000313" key="3">
    <source>
        <dbReference type="EMBL" id="KAL1586999.1"/>
    </source>
</evidence>
<comment type="caution">
    <text evidence="3">The sequence shown here is derived from an EMBL/GenBank/DDBJ whole genome shotgun (WGS) entry which is preliminary data.</text>
</comment>
<feature type="domain" description="2EXR" evidence="2">
    <location>
        <begin position="47"/>
        <end position="109"/>
    </location>
</feature>
<dbReference type="Pfam" id="PF20150">
    <property type="entry name" value="2EXR"/>
    <property type="match status" value="1"/>
</dbReference>
<protein>
    <recommendedName>
        <fullName evidence="2">2EXR domain-containing protein</fullName>
    </recommendedName>
</protein>
<name>A0AB34KV13_9PEZI</name>
<dbReference type="GeneID" id="96005564"/>
<evidence type="ECO:0000256" key="1">
    <source>
        <dbReference type="SAM" id="MobiDB-lite"/>
    </source>
</evidence>
<feature type="compositionally biased region" description="Polar residues" evidence="1">
    <location>
        <begin position="24"/>
        <end position="45"/>
    </location>
</feature>
<feature type="region of interest" description="Disordered" evidence="1">
    <location>
        <begin position="1"/>
        <end position="49"/>
    </location>
</feature>
<gene>
    <name evidence="3" type="ORF">WHR41_04120</name>
</gene>
<dbReference type="InterPro" id="IPR045518">
    <property type="entry name" value="2EXR"/>
</dbReference>
<reference evidence="3 4" key="1">
    <citation type="journal article" date="2020" name="Microbiol. Resour. Announc.">
        <title>Draft Genome Sequence of a Cladosporium Species Isolated from the Mesophotic Ascidian Didemnum maculosum.</title>
        <authorList>
            <person name="Gioti A."/>
            <person name="Siaperas R."/>
            <person name="Nikolaivits E."/>
            <person name="Le Goff G."/>
            <person name="Ouazzani J."/>
            <person name="Kotoulas G."/>
            <person name="Topakas E."/>
        </authorList>
    </citation>
    <scope>NUCLEOTIDE SEQUENCE [LARGE SCALE GENOMIC DNA]</scope>
    <source>
        <strain evidence="3 4">TM138-S3</strain>
    </source>
</reference>
<dbReference type="EMBL" id="JAAQHG020000012">
    <property type="protein sequence ID" value="KAL1586999.1"/>
    <property type="molecule type" value="Genomic_DNA"/>
</dbReference>
<organism evidence="3 4">
    <name type="scientific">Cladosporium halotolerans</name>
    <dbReference type="NCBI Taxonomy" id="1052096"/>
    <lineage>
        <taxon>Eukaryota</taxon>
        <taxon>Fungi</taxon>
        <taxon>Dikarya</taxon>
        <taxon>Ascomycota</taxon>
        <taxon>Pezizomycotina</taxon>
        <taxon>Dothideomycetes</taxon>
        <taxon>Dothideomycetidae</taxon>
        <taxon>Cladosporiales</taxon>
        <taxon>Cladosporiaceae</taxon>
        <taxon>Cladosporium</taxon>
    </lineage>
</organism>
<evidence type="ECO:0000313" key="4">
    <source>
        <dbReference type="Proteomes" id="UP000803884"/>
    </source>
</evidence>
<proteinExistence type="predicted"/>
<keyword evidence="4" id="KW-1185">Reference proteome</keyword>
<accession>A0AB34KV13</accession>
<sequence>MAVPDSHHMGDCTHPAPHPAMDASNGSVASDAKNTSGQAPTSQPDSPLFRRFPAELRNRIYHFVLVSDDDVEITTVHRPNEAGEYRKHLTVVPPLLQTCKQIRHEAADFFFVDNTFALTQEAMKFNAIKTLDRILTPWTRKIERFSVCFSFTFPFNGSYPRYTGGHFVIESKAGGIRIVAVYVEPSEIGRAQKPCLCNALLLASKHPYVNVWNWVRFYVAKHAKDFASLPPYVPNCWTCGGRNVALILGASLKSPSPLHQMVDRQPALPRNDDEVEYLRDLLEEKLLSEGGGSP</sequence>
<evidence type="ECO:0000259" key="2">
    <source>
        <dbReference type="Pfam" id="PF20150"/>
    </source>
</evidence>
<dbReference type="PANTHER" id="PTHR42085">
    <property type="entry name" value="F-BOX DOMAIN-CONTAINING PROTEIN"/>
    <property type="match status" value="1"/>
</dbReference>
<dbReference type="PANTHER" id="PTHR42085:SF1">
    <property type="entry name" value="F-BOX DOMAIN-CONTAINING PROTEIN"/>
    <property type="match status" value="1"/>
</dbReference>
<dbReference type="RefSeq" id="XP_069230104.1">
    <property type="nucleotide sequence ID" value="XM_069372726.1"/>
</dbReference>
<feature type="compositionally biased region" description="Basic and acidic residues" evidence="1">
    <location>
        <begin position="1"/>
        <end position="11"/>
    </location>
</feature>
<dbReference type="InterPro" id="IPR038883">
    <property type="entry name" value="AN11006-like"/>
</dbReference>
<dbReference type="Proteomes" id="UP000803884">
    <property type="component" value="Unassembled WGS sequence"/>
</dbReference>
<dbReference type="AlphaFoldDB" id="A0AB34KV13"/>